<evidence type="ECO:0000256" key="4">
    <source>
        <dbReference type="ARBA" id="ARBA00022989"/>
    </source>
</evidence>
<proteinExistence type="predicted"/>
<dbReference type="Proteomes" id="UP000593765">
    <property type="component" value="Chromosome"/>
</dbReference>
<comment type="subcellular location">
    <subcellularLocation>
        <location evidence="1">Membrane</location>
        <topology evidence="1">Single-pass membrane protein</topology>
    </subcellularLocation>
</comment>
<dbReference type="SUPFAM" id="SSF54523">
    <property type="entry name" value="Pili subunits"/>
    <property type="match status" value="1"/>
</dbReference>
<name>A0A7M2WYK6_9BACT</name>
<dbReference type="PANTHER" id="PTHR30093:SF44">
    <property type="entry name" value="TYPE II SECRETION SYSTEM CORE PROTEIN G"/>
    <property type="match status" value="1"/>
</dbReference>
<gene>
    <name evidence="7" type="ORF">IPV69_04320</name>
</gene>
<dbReference type="InterPro" id="IPR045584">
    <property type="entry name" value="Pilin-like"/>
</dbReference>
<sequence>MLRRAVRAGFTLPELLVVIGIIGLLISILVPVAGRAREVARRTACVANIRTLTTAAIVRATELTTGNGALIPTDGGGADSFTFLFPKYVSDYRVTICPSTQNSIRPDVLYSKPPLYPKPVLRDLAFVAANGQATFGHSYETFAWYSDGIWADGTIVNSRSVGRVNAQRGLKPGDLEYDPADPAADGVLKRMNTLIKPETSILILDSDQDGSAPDRMNNWPEEWNNHGTAGLNIGFCDGHVEWVSRGPGLIKTYIDGHQDPAQPDAFSMAQFPGLTIQNGVSANGRTFTKYTY</sequence>
<evidence type="ECO:0000256" key="5">
    <source>
        <dbReference type="ARBA" id="ARBA00023136"/>
    </source>
</evidence>
<dbReference type="RefSeq" id="WP_206293689.1">
    <property type="nucleotide sequence ID" value="NZ_CP063458.1"/>
</dbReference>
<feature type="transmembrane region" description="Helical" evidence="6">
    <location>
        <begin position="12"/>
        <end position="33"/>
    </location>
</feature>
<dbReference type="Pfam" id="PF07963">
    <property type="entry name" value="N_methyl"/>
    <property type="match status" value="1"/>
</dbReference>
<dbReference type="PROSITE" id="PS00409">
    <property type="entry name" value="PROKAR_NTER_METHYL"/>
    <property type="match status" value="1"/>
</dbReference>
<keyword evidence="5 6" id="KW-0472">Membrane</keyword>
<dbReference type="Gene3D" id="3.30.700.10">
    <property type="entry name" value="Glycoprotein, Type 4 Pilin"/>
    <property type="match status" value="1"/>
</dbReference>
<keyword evidence="8" id="KW-1185">Reference proteome</keyword>
<evidence type="ECO:0000256" key="6">
    <source>
        <dbReference type="SAM" id="Phobius"/>
    </source>
</evidence>
<dbReference type="InterPro" id="IPR012902">
    <property type="entry name" value="N_methyl_site"/>
</dbReference>
<dbReference type="NCBIfam" id="TIGR02532">
    <property type="entry name" value="IV_pilin_GFxxxE"/>
    <property type="match status" value="1"/>
</dbReference>
<evidence type="ECO:0000256" key="2">
    <source>
        <dbReference type="ARBA" id="ARBA00022481"/>
    </source>
</evidence>
<keyword evidence="4 6" id="KW-1133">Transmembrane helix</keyword>
<keyword evidence="3 6" id="KW-0812">Transmembrane</keyword>
<reference evidence="7 8" key="1">
    <citation type="submission" date="2020-10" db="EMBL/GenBank/DDBJ databases">
        <title>Wide distribution of Phycisphaera-like planctomycetes from WD2101 soil group in peatlands and genome analysis of the first cultivated representative.</title>
        <authorList>
            <person name="Dedysh S.N."/>
            <person name="Beletsky A.V."/>
            <person name="Ivanova A."/>
            <person name="Kulichevskaya I.S."/>
            <person name="Suzina N.E."/>
            <person name="Philippov D.A."/>
            <person name="Rakitin A.L."/>
            <person name="Mardanov A.V."/>
            <person name="Ravin N.V."/>
        </authorList>
    </citation>
    <scope>NUCLEOTIDE SEQUENCE [LARGE SCALE GENOMIC DNA]</scope>
    <source>
        <strain evidence="7 8">M1803</strain>
    </source>
</reference>
<evidence type="ECO:0000313" key="7">
    <source>
        <dbReference type="EMBL" id="QOV90597.1"/>
    </source>
</evidence>
<dbReference type="EMBL" id="CP063458">
    <property type="protein sequence ID" value="QOV90597.1"/>
    <property type="molecule type" value="Genomic_DNA"/>
</dbReference>
<evidence type="ECO:0000256" key="3">
    <source>
        <dbReference type="ARBA" id="ARBA00022692"/>
    </source>
</evidence>
<dbReference type="AlphaFoldDB" id="A0A7M2WYK6"/>
<dbReference type="KEGG" id="hbs:IPV69_04320"/>
<accession>A0A7M2WYK6</accession>
<evidence type="ECO:0000313" key="8">
    <source>
        <dbReference type="Proteomes" id="UP000593765"/>
    </source>
</evidence>
<dbReference type="GO" id="GO:0016020">
    <property type="term" value="C:membrane"/>
    <property type="evidence" value="ECO:0007669"/>
    <property type="project" value="UniProtKB-SubCell"/>
</dbReference>
<organism evidence="7 8">
    <name type="scientific">Humisphaera borealis</name>
    <dbReference type="NCBI Taxonomy" id="2807512"/>
    <lineage>
        <taxon>Bacteria</taxon>
        <taxon>Pseudomonadati</taxon>
        <taxon>Planctomycetota</taxon>
        <taxon>Phycisphaerae</taxon>
        <taxon>Tepidisphaerales</taxon>
        <taxon>Tepidisphaeraceae</taxon>
        <taxon>Humisphaera</taxon>
    </lineage>
</organism>
<keyword evidence="2" id="KW-0488">Methylation</keyword>
<protein>
    <submittedName>
        <fullName evidence="7">Prepilin-type N-terminal cleavage/methylation domain-containing protein</fullName>
    </submittedName>
</protein>
<evidence type="ECO:0000256" key="1">
    <source>
        <dbReference type="ARBA" id="ARBA00004167"/>
    </source>
</evidence>
<dbReference type="PANTHER" id="PTHR30093">
    <property type="entry name" value="GENERAL SECRETION PATHWAY PROTEIN G"/>
    <property type="match status" value="1"/>
</dbReference>